<feature type="transmembrane region" description="Helical" evidence="1">
    <location>
        <begin position="1071"/>
        <end position="1092"/>
    </location>
</feature>
<feature type="transmembrane region" description="Helical" evidence="1">
    <location>
        <begin position="1146"/>
        <end position="1179"/>
    </location>
</feature>
<dbReference type="GO" id="GO:0004805">
    <property type="term" value="F:trehalose-phosphatase activity"/>
    <property type="evidence" value="ECO:0007669"/>
    <property type="project" value="TreeGrafter"/>
</dbReference>
<dbReference type="Gene3D" id="1.10.287.570">
    <property type="entry name" value="Helical hairpin bin"/>
    <property type="match status" value="1"/>
</dbReference>
<dbReference type="GeneID" id="54329369"/>
<keyword evidence="1" id="KW-0812">Transmembrane</keyword>
<dbReference type="GO" id="GO:0005829">
    <property type="term" value="C:cytosol"/>
    <property type="evidence" value="ECO:0007669"/>
    <property type="project" value="TreeGrafter"/>
</dbReference>
<dbReference type="EMBL" id="QUQM01000007">
    <property type="protein sequence ID" value="KAA8645248.1"/>
    <property type="molecule type" value="Genomic_DNA"/>
</dbReference>
<dbReference type="InterPro" id="IPR036412">
    <property type="entry name" value="HAD-like_sf"/>
</dbReference>
<dbReference type="GO" id="GO:0005992">
    <property type="term" value="P:trehalose biosynthetic process"/>
    <property type="evidence" value="ECO:0007669"/>
    <property type="project" value="InterPro"/>
</dbReference>
<sequence>MLCPPPGALGRSKTLDYLAEDYDSSLVAVPDKVFHGHYANFCRRVAWPILNYQIPDSPKDRAYQDTSWDEYTQMNQAFARVIAHNWNSGDCVWVHDYHLALVPAMLREKVPDACIGFFLHCVFPSSEVFRCLAQRNYILQGLLGADLIGFQTEEHRLNFVRTCRRLLHVETRQDMIYAKERTVRVRSFPIGIDASRLNHTLQSPHVKNWKNQVTREYGDKSLVVARDRLDLVSGLKEKLLAYERFLSCYPSWVVLVQIGLPSMGSAGLAEELSRIVTRINSAHASVTYQPLIFFTHDISYPQYLALLSAANVYMNCSLRDGMNLVGHDFICCQRSLSAPMKRGGIIMSEFAGSATVFGQSAFLVNPWDTRQCAQAIRDALELDTDEAEQRCQTIYDTVQREGAVGWCQLFLTTLRSNRVERVASPGMTGAESLLPEILTSLRLEPQNRRLIIVDEDVVADCQQSEAQSLIWSMMEDLTSSIQNTVYMTSTRLPEELCQAFQDNPNLGLIADHGCMVKWAGSSRWDSVHGTQKSYRYTSGVASILAYFQERTPGSWVESRQCSFVFHYDSSWSFAKRQAACLSDEVHGCYGGQIIQVLLGPDTVTISPAGVDLGAAGQAVLHRLEAIDDKGCFSGPKTNIILVGGGAEYESLFQWGSGLDRSEIGQVTMIHSGTGRTQAPWTLEGTMTGWKGVRILQVGRGMYHDVRRRLPYYWSDIKDGLTYRTMASIVRMYFVNMLPAIAYTMDMYRRTGNFFGINEGLFSSAMAAIVFSIFAAQPLTIVGVTGLISLFNFTIYDIITIYEPPIYANFMCWTAIWAAIFHWIVAFCNICDYMRYVTEFSSESFGMYVGIIYIIKGVEELVNEFTTYGRSAGYLSCMIAILYFLTILGLEKLGGSTVWRPGVRGLLADYAYVIGTIFWVGFSHFPGNLKSTHIGFIPITKAFYPTQDRGWLIHFWELDVKWVFVALPFGFLTMLLFYYDHNVSSLTAQARQFPLKKPAGFHWDFFLLGCTTFIAGIVGVPMPNGLVPQAPVHTDSLTLYNTRLQVIPTEEGEGSEIRRPIVDAVTVVEQRVSHFVMGLAIIGSMTGPILTILHTMPTAVFAGVFFTVGWGSIESNGILQKAIFLMNENRFIQRGEPLLTVRRRKIVLYIACQLVGVAACVAISQTIAAIVAFSAVWVVLPDFQASLLRFHRTTVSNADIPQNTLELSGKDLAACTVKQRRTRP</sequence>
<comment type="caution">
    <text evidence="3">The sequence shown here is derived from an EMBL/GenBank/DDBJ whole genome shotgun (WGS) entry which is preliminary data.</text>
</comment>
<dbReference type="InterPro" id="IPR003337">
    <property type="entry name" value="Trehalose_PPase"/>
</dbReference>
<dbReference type="PANTHER" id="PTHR10788:SF15">
    <property type="entry name" value="TREHALOSE SYNTHASE COMPLEX REGULATORY SUBUNIT TPS3-RELATED"/>
    <property type="match status" value="1"/>
</dbReference>
<name>A0A5M9ME46_9EURO</name>
<accession>A0A5M9ME46</accession>
<feature type="transmembrane region" description="Helical" evidence="1">
    <location>
        <begin position="901"/>
        <end position="921"/>
    </location>
</feature>
<dbReference type="SUPFAM" id="SSF53756">
    <property type="entry name" value="UDP-Glycosyltransferase/glycogen phosphorylase"/>
    <property type="match status" value="1"/>
</dbReference>
<gene>
    <name evidence="3" type="ORF">ATNIH1004_006667</name>
</gene>
<dbReference type="Gene3D" id="3.40.50.2000">
    <property type="entry name" value="Glycogen Phosphorylase B"/>
    <property type="match status" value="2"/>
</dbReference>
<keyword evidence="1" id="KW-0472">Membrane</keyword>
<dbReference type="OrthoDB" id="1735926at2759"/>
<feature type="transmembrane region" description="Helical" evidence="1">
    <location>
        <begin position="754"/>
        <end position="774"/>
    </location>
</feature>
<dbReference type="Proteomes" id="UP000324241">
    <property type="component" value="Unassembled WGS sequence"/>
</dbReference>
<evidence type="ECO:0000259" key="2">
    <source>
        <dbReference type="Pfam" id="PF00955"/>
    </source>
</evidence>
<dbReference type="Pfam" id="PF00982">
    <property type="entry name" value="Glyco_transf_20"/>
    <property type="match status" value="1"/>
</dbReference>
<dbReference type="InterPro" id="IPR011531">
    <property type="entry name" value="HCO3_transpt-like_TM_dom"/>
</dbReference>
<feature type="transmembrane region" description="Helical" evidence="1">
    <location>
        <begin position="780"/>
        <end position="798"/>
    </location>
</feature>
<keyword evidence="1" id="KW-1133">Transmembrane helix</keyword>
<dbReference type="GO" id="GO:0016020">
    <property type="term" value="C:membrane"/>
    <property type="evidence" value="ECO:0007669"/>
    <property type="project" value="InterPro"/>
</dbReference>
<dbReference type="VEuPathDB" id="FungiDB:EYZ11_001499"/>
<feature type="domain" description="Bicarbonate transporter-like transmembrane" evidence="2">
    <location>
        <begin position="873"/>
        <end position="1179"/>
    </location>
</feature>
<feature type="transmembrane region" description="Helical" evidence="1">
    <location>
        <begin position="959"/>
        <end position="978"/>
    </location>
</feature>
<dbReference type="GO" id="GO:0003825">
    <property type="term" value="F:alpha,alpha-trehalose-phosphate synthase (UDP-forming) activity"/>
    <property type="evidence" value="ECO:0007669"/>
    <property type="project" value="TreeGrafter"/>
</dbReference>
<dbReference type="GO" id="GO:0005946">
    <property type="term" value="C:alpha,alpha-trehalose-phosphate synthase complex (UDP-forming)"/>
    <property type="evidence" value="ECO:0007669"/>
    <property type="project" value="TreeGrafter"/>
</dbReference>
<feature type="transmembrane region" description="Helical" evidence="1">
    <location>
        <begin position="999"/>
        <end position="1021"/>
    </location>
</feature>
<reference evidence="3 4" key="1">
    <citation type="submission" date="2019-08" db="EMBL/GenBank/DDBJ databases">
        <title>The genome sequence of a newly discovered highly antifungal drug resistant Aspergillus species, Aspergillus tanneri NIH 1004.</title>
        <authorList>
            <person name="Mounaud S."/>
            <person name="Singh I."/>
            <person name="Joardar V."/>
            <person name="Pakala S."/>
            <person name="Pakala S."/>
            <person name="Venepally P."/>
            <person name="Chung J.K."/>
            <person name="Losada L."/>
            <person name="Nierman W.C."/>
        </authorList>
    </citation>
    <scope>NUCLEOTIDE SEQUENCE [LARGE SCALE GENOMIC DNA]</scope>
    <source>
        <strain evidence="3 4">NIH1004</strain>
    </source>
</reference>
<evidence type="ECO:0000313" key="3">
    <source>
        <dbReference type="EMBL" id="KAA8645248.1"/>
    </source>
</evidence>
<feature type="domain" description="Bicarbonate transporter-like transmembrane" evidence="2">
    <location>
        <begin position="699"/>
        <end position="867"/>
    </location>
</feature>
<evidence type="ECO:0000256" key="1">
    <source>
        <dbReference type="SAM" id="Phobius"/>
    </source>
</evidence>
<dbReference type="Pfam" id="PF02358">
    <property type="entry name" value="Trehalose_PPase"/>
    <property type="match status" value="1"/>
</dbReference>
<protein>
    <recommendedName>
        <fullName evidence="2">Bicarbonate transporter-like transmembrane domain-containing protein</fullName>
    </recommendedName>
</protein>
<feature type="transmembrane region" description="Helical" evidence="1">
    <location>
        <begin position="870"/>
        <end position="889"/>
    </location>
</feature>
<organism evidence="3 4">
    <name type="scientific">Aspergillus tanneri</name>
    <dbReference type="NCBI Taxonomy" id="1220188"/>
    <lineage>
        <taxon>Eukaryota</taxon>
        <taxon>Fungi</taxon>
        <taxon>Dikarya</taxon>
        <taxon>Ascomycota</taxon>
        <taxon>Pezizomycotina</taxon>
        <taxon>Eurotiomycetes</taxon>
        <taxon>Eurotiomycetidae</taxon>
        <taxon>Eurotiales</taxon>
        <taxon>Aspergillaceae</taxon>
        <taxon>Aspergillus</taxon>
        <taxon>Aspergillus subgen. Circumdati</taxon>
    </lineage>
</organism>
<dbReference type="CDD" id="cd03788">
    <property type="entry name" value="GT20_TPS"/>
    <property type="match status" value="1"/>
</dbReference>
<evidence type="ECO:0000313" key="4">
    <source>
        <dbReference type="Proteomes" id="UP000324241"/>
    </source>
</evidence>
<feature type="transmembrane region" description="Helical" evidence="1">
    <location>
        <begin position="805"/>
        <end position="824"/>
    </location>
</feature>
<dbReference type="Pfam" id="PF00955">
    <property type="entry name" value="HCO3_cotransp"/>
    <property type="match status" value="2"/>
</dbReference>
<dbReference type="SUPFAM" id="SSF56784">
    <property type="entry name" value="HAD-like"/>
    <property type="match status" value="1"/>
</dbReference>
<dbReference type="PANTHER" id="PTHR10788">
    <property type="entry name" value="TREHALOSE-6-PHOSPHATE SYNTHASE"/>
    <property type="match status" value="1"/>
</dbReference>
<proteinExistence type="predicted"/>
<dbReference type="GO" id="GO:0006820">
    <property type="term" value="P:monoatomic anion transport"/>
    <property type="evidence" value="ECO:0007669"/>
    <property type="project" value="InterPro"/>
</dbReference>
<dbReference type="VEuPathDB" id="FungiDB:EYZ11_007727"/>
<dbReference type="AlphaFoldDB" id="A0A5M9ME46"/>
<dbReference type="InterPro" id="IPR001830">
    <property type="entry name" value="Glyco_trans_20"/>
</dbReference>
<dbReference type="RefSeq" id="XP_033424609.1">
    <property type="nucleotide sequence ID" value="XM_033571294.1"/>
</dbReference>